<dbReference type="STRING" id="641238.SAMN04490244_11039"/>
<dbReference type="AlphaFoldDB" id="A0A1H9WC09"/>
<sequence>MLREMERDIGIDTLSETERDVFLAARNLSDSPGDFVESDAIRNHDLVRSTAQATFHRTLRALIDLGLLKRAKGFKTKRYVVRSDLVAAASRGQGDGTG</sequence>
<name>A0A1H9WC09_9RHOB</name>
<dbReference type="RefSeq" id="WP_235859899.1">
    <property type="nucleotide sequence ID" value="NZ_FOGU01000010.1"/>
</dbReference>
<dbReference type="Proteomes" id="UP000198885">
    <property type="component" value="Unassembled WGS sequence"/>
</dbReference>
<evidence type="ECO:0000313" key="2">
    <source>
        <dbReference type="Proteomes" id="UP000198885"/>
    </source>
</evidence>
<reference evidence="1 2" key="1">
    <citation type="submission" date="2016-10" db="EMBL/GenBank/DDBJ databases">
        <authorList>
            <person name="de Groot N.N."/>
        </authorList>
    </citation>
    <scope>NUCLEOTIDE SEQUENCE [LARGE SCALE GENOMIC DNA]</scope>
    <source>
        <strain evidence="1 2">DSM 23042</strain>
    </source>
</reference>
<protein>
    <submittedName>
        <fullName evidence="1">Uncharacterized protein</fullName>
    </submittedName>
</protein>
<proteinExistence type="predicted"/>
<keyword evidence="2" id="KW-1185">Reference proteome</keyword>
<organism evidence="1 2">
    <name type="scientific">Tranquillimonas rosea</name>
    <dbReference type="NCBI Taxonomy" id="641238"/>
    <lineage>
        <taxon>Bacteria</taxon>
        <taxon>Pseudomonadati</taxon>
        <taxon>Pseudomonadota</taxon>
        <taxon>Alphaproteobacteria</taxon>
        <taxon>Rhodobacterales</taxon>
        <taxon>Roseobacteraceae</taxon>
        <taxon>Tranquillimonas</taxon>
    </lineage>
</organism>
<evidence type="ECO:0000313" key="1">
    <source>
        <dbReference type="EMBL" id="SES31311.1"/>
    </source>
</evidence>
<dbReference type="EMBL" id="FOGU01000010">
    <property type="protein sequence ID" value="SES31311.1"/>
    <property type="molecule type" value="Genomic_DNA"/>
</dbReference>
<gene>
    <name evidence="1" type="ORF">SAMN04490244_11039</name>
</gene>
<accession>A0A1H9WC09</accession>